<dbReference type="InterPro" id="IPR036965">
    <property type="entry name" value="Terpene_synth_N_sf"/>
</dbReference>
<dbReference type="InterPro" id="IPR008930">
    <property type="entry name" value="Terpenoid_cyclase/PrenylTrfase"/>
</dbReference>
<keyword evidence="3" id="KW-0460">Magnesium</keyword>
<proteinExistence type="inferred from homology"/>
<dbReference type="EMBL" id="CM016554">
    <property type="protein sequence ID" value="TKW28454.1"/>
    <property type="molecule type" value="Genomic_DNA"/>
</dbReference>
<dbReference type="InterPro" id="IPR050148">
    <property type="entry name" value="Terpene_synthase-like"/>
</dbReference>
<comment type="cofactor">
    <cofactor evidence="1">
        <name>Mg(2+)</name>
        <dbReference type="ChEBI" id="CHEBI:18420"/>
    </cofactor>
</comment>
<evidence type="ECO:0000256" key="2">
    <source>
        <dbReference type="ARBA" id="ARBA00006333"/>
    </source>
</evidence>
<evidence type="ECO:0000313" key="6">
    <source>
        <dbReference type="EMBL" id="TKW28454.1"/>
    </source>
</evidence>
<name>A0A4U6VIU5_SETVI</name>
<dbReference type="PANTHER" id="PTHR31739">
    <property type="entry name" value="ENT-COPALYL DIPHOSPHATE SYNTHASE, CHLOROPLASTIC"/>
    <property type="match status" value="1"/>
</dbReference>
<reference evidence="6" key="1">
    <citation type="submission" date="2019-03" db="EMBL/GenBank/DDBJ databases">
        <title>WGS assembly of Setaria viridis.</title>
        <authorList>
            <person name="Huang P."/>
            <person name="Jenkins J."/>
            <person name="Grimwood J."/>
            <person name="Barry K."/>
            <person name="Healey A."/>
            <person name="Mamidi S."/>
            <person name="Sreedasyam A."/>
            <person name="Shu S."/>
            <person name="Feldman M."/>
            <person name="Wu J."/>
            <person name="Yu Y."/>
            <person name="Chen C."/>
            <person name="Johnson J."/>
            <person name="Rokhsar D."/>
            <person name="Baxter I."/>
            <person name="Schmutz J."/>
            <person name="Brutnell T."/>
            <person name="Kellogg E."/>
        </authorList>
    </citation>
    <scope>NUCLEOTIDE SEQUENCE [LARGE SCALE GENOMIC DNA]</scope>
</reference>
<evidence type="ECO:0000259" key="5">
    <source>
        <dbReference type="Pfam" id="PF01397"/>
    </source>
</evidence>
<dbReference type="GO" id="GO:0016102">
    <property type="term" value="P:diterpenoid biosynthetic process"/>
    <property type="evidence" value="ECO:0007669"/>
    <property type="project" value="TreeGrafter"/>
</dbReference>
<dbReference type="GO" id="GO:0010333">
    <property type="term" value="F:terpene synthase activity"/>
    <property type="evidence" value="ECO:0007669"/>
    <property type="project" value="InterPro"/>
</dbReference>
<organism evidence="6 7">
    <name type="scientific">Setaria viridis</name>
    <name type="common">Green bristlegrass</name>
    <name type="synonym">Setaria italica subsp. viridis</name>
    <dbReference type="NCBI Taxonomy" id="4556"/>
    <lineage>
        <taxon>Eukaryota</taxon>
        <taxon>Viridiplantae</taxon>
        <taxon>Streptophyta</taxon>
        <taxon>Embryophyta</taxon>
        <taxon>Tracheophyta</taxon>
        <taxon>Spermatophyta</taxon>
        <taxon>Magnoliopsida</taxon>
        <taxon>Liliopsida</taxon>
        <taxon>Poales</taxon>
        <taxon>Poaceae</taxon>
        <taxon>PACMAD clade</taxon>
        <taxon>Panicoideae</taxon>
        <taxon>Panicodae</taxon>
        <taxon>Paniceae</taxon>
        <taxon>Cenchrinae</taxon>
        <taxon>Setaria</taxon>
    </lineage>
</organism>
<evidence type="ECO:0000313" key="7">
    <source>
        <dbReference type="Proteomes" id="UP000298652"/>
    </source>
</evidence>
<comment type="similarity">
    <text evidence="2">Belongs to the terpene synthase family.</text>
</comment>
<evidence type="ECO:0000256" key="1">
    <source>
        <dbReference type="ARBA" id="ARBA00001946"/>
    </source>
</evidence>
<dbReference type="GO" id="GO:0000287">
    <property type="term" value="F:magnesium ion binding"/>
    <property type="evidence" value="ECO:0007669"/>
    <property type="project" value="TreeGrafter"/>
</dbReference>
<dbReference type="SUPFAM" id="SSF48239">
    <property type="entry name" value="Terpenoid cyclases/Protein prenyltransferases"/>
    <property type="match status" value="1"/>
</dbReference>
<dbReference type="Gramene" id="TKW28454">
    <property type="protein sequence ID" value="TKW28454"/>
    <property type="gene ID" value="SEVIR_3G324003v2"/>
</dbReference>
<dbReference type="AlphaFoldDB" id="A0A4U6VIU5"/>
<evidence type="ECO:0000256" key="4">
    <source>
        <dbReference type="ARBA" id="ARBA00023239"/>
    </source>
</evidence>
<keyword evidence="4" id="KW-0456">Lyase</keyword>
<protein>
    <recommendedName>
        <fullName evidence="5">Terpene synthase N-terminal domain-containing protein</fullName>
    </recommendedName>
</protein>
<dbReference type="Gene3D" id="1.50.10.160">
    <property type="match status" value="1"/>
</dbReference>
<feature type="domain" description="Terpene synthase N-terminal" evidence="5">
    <location>
        <begin position="53"/>
        <end position="174"/>
    </location>
</feature>
<dbReference type="Pfam" id="PF01397">
    <property type="entry name" value="Terpene_synth"/>
    <property type="match status" value="1"/>
</dbReference>
<accession>A0A4U6VIU5</accession>
<sequence>MLTRGLGMGLEIPLTLADVDAILRLRDMELKSMASGSKAFMACVAEGLGSSLDWDQAMVYQRKNGSFFNSPATTAAVAIHNHNGRALDYLDSLISKFGGSVPTVYPRNVYSRLRMVDTLEKMGISPSLSSGINSILDMIYRSWLANDEEIMLDIATCAMAFRLLRLHGYDIPSDKQCLGFCLNSTFGITILWNSCADGLA</sequence>
<gene>
    <name evidence="6" type="ORF">SEVIR_3G324003v2</name>
</gene>
<keyword evidence="7" id="KW-1185">Reference proteome</keyword>
<dbReference type="PANTHER" id="PTHR31739:SF17">
    <property type="entry name" value="ENT-SANDARACOPIMARA-8(14),15-DIENE SYNTHASE, CHLOROPLASTIC"/>
    <property type="match status" value="1"/>
</dbReference>
<dbReference type="InterPro" id="IPR001906">
    <property type="entry name" value="Terpene_synth_N"/>
</dbReference>
<dbReference type="OMA" id="ITILWNS"/>
<dbReference type="Proteomes" id="UP000298652">
    <property type="component" value="Chromosome 3"/>
</dbReference>
<dbReference type="Gene3D" id="1.50.10.130">
    <property type="entry name" value="Terpene synthase, N-terminal domain"/>
    <property type="match status" value="1"/>
</dbReference>
<evidence type="ECO:0000256" key="3">
    <source>
        <dbReference type="ARBA" id="ARBA00022842"/>
    </source>
</evidence>